<gene>
    <name evidence="7" type="ORF">DES52_110144</name>
</gene>
<feature type="transmembrane region" description="Helical" evidence="5">
    <location>
        <begin position="374"/>
        <end position="400"/>
    </location>
</feature>
<keyword evidence="2 5" id="KW-1133">Transmembrane helix</keyword>
<feature type="transmembrane region" description="Helical" evidence="5">
    <location>
        <begin position="343"/>
        <end position="362"/>
    </location>
</feature>
<accession>A0A318S630</accession>
<dbReference type="PANTHER" id="PTHR23521">
    <property type="entry name" value="TRANSPORTER MFS SUPERFAMILY"/>
    <property type="match status" value="1"/>
</dbReference>
<name>A0A318S630_9DEIO</name>
<evidence type="ECO:0000256" key="3">
    <source>
        <dbReference type="ARBA" id="ARBA00023136"/>
    </source>
</evidence>
<dbReference type="Proteomes" id="UP000248326">
    <property type="component" value="Unassembled WGS sequence"/>
</dbReference>
<dbReference type="GO" id="GO:0022857">
    <property type="term" value="F:transmembrane transporter activity"/>
    <property type="evidence" value="ECO:0007669"/>
    <property type="project" value="InterPro"/>
</dbReference>
<comment type="caution">
    <text evidence="7">The sequence shown here is derived from an EMBL/GenBank/DDBJ whole genome shotgun (WGS) entry which is preliminary data.</text>
</comment>
<feature type="transmembrane region" description="Helical" evidence="5">
    <location>
        <begin position="86"/>
        <end position="108"/>
    </location>
</feature>
<dbReference type="InterPro" id="IPR011701">
    <property type="entry name" value="MFS"/>
</dbReference>
<evidence type="ECO:0000259" key="6">
    <source>
        <dbReference type="PROSITE" id="PS50850"/>
    </source>
</evidence>
<dbReference type="SUPFAM" id="SSF103473">
    <property type="entry name" value="MFS general substrate transporter"/>
    <property type="match status" value="1"/>
</dbReference>
<evidence type="ECO:0000256" key="1">
    <source>
        <dbReference type="ARBA" id="ARBA00022692"/>
    </source>
</evidence>
<sequence>MASASTRCASSSRLGIRYADFVPTPPSRRSTDERTDDPKRVPPSGRGGALAALALAVVLAMAPWFSAAAVLPQLRQYWELSTAQGAWLTLAVQLGFVAGALASAVFGLADRVAPRRLMTWGALIAAVSNVLLLVATPDTALGWRALTGAALALVYPPALKAMSAWFVTGRGVALGVLVGALTLGSALPHLVNGLGGVEWRVVVVCTSALAVLGSVVAARVPVGPYSFPVAVFRPREALGVLLTPAMRLTTLGYLGHMWELYAMWAWFALYFTDVLRRNGFGANVSSLAAYATFLVIAVGALGCVVGGVLGDRWGRTRLTSLAMLLSGACALTLSALGSASLPLVLAVSLVWGFWIIADSAQFSTIASEIADARFVGTALTLQLALGFSLTAVTIAAVGVWQPLVGWRPVLAFLAIGPLLGAVAMWRLGRRPEAKRIAGGIG</sequence>
<feature type="transmembrane region" description="Helical" evidence="5">
    <location>
        <begin position="48"/>
        <end position="66"/>
    </location>
</feature>
<dbReference type="PANTHER" id="PTHR23521:SF3">
    <property type="entry name" value="MFS TRANSPORTER"/>
    <property type="match status" value="1"/>
</dbReference>
<dbReference type="InterPro" id="IPR020846">
    <property type="entry name" value="MFS_dom"/>
</dbReference>
<feature type="transmembrane region" description="Helical" evidence="5">
    <location>
        <begin position="117"/>
        <end position="135"/>
    </location>
</feature>
<dbReference type="AlphaFoldDB" id="A0A318S630"/>
<dbReference type="EMBL" id="QJSX01000010">
    <property type="protein sequence ID" value="PYE53160.1"/>
    <property type="molecule type" value="Genomic_DNA"/>
</dbReference>
<organism evidence="7 8">
    <name type="scientific">Deinococcus yavapaiensis KR-236</name>
    <dbReference type="NCBI Taxonomy" id="694435"/>
    <lineage>
        <taxon>Bacteria</taxon>
        <taxon>Thermotogati</taxon>
        <taxon>Deinococcota</taxon>
        <taxon>Deinococci</taxon>
        <taxon>Deinococcales</taxon>
        <taxon>Deinococcaceae</taxon>
        <taxon>Deinococcus</taxon>
    </lineage>
</organism>
<dbReference type="GO" id="GO:0005886">
    <property type="term" value="C:plasma membrane"/>
    <property type="evidence" value="ECO:0007669"/>
    <property type="project" value="TreeGrafter"/>
</dbReference>
<reference evidence="7 8" key="1">
    <citation type="submission" date="2018-06" db="EMBL/GenBank/DDBJ databases">
        <title>Genomic Encyclopedia of Type Strains, Phase IV (KMG-IV): sequencing the most valuable type-strain genomes for metagenomic binning, comparative biology and taxonomic classification.</title>
        <authorList>
            <person name="Goeker M."/>
        </authorList>
    </citation>
    <scope>NUCLEOTIDE SEQUENCE [LARGE SCALE GENOMIC DNA]</scope>
    <source>
        <strain evidence="7 8">DSM 18048</strain>
    </source>
</reference>
<keyword evidence="1 5" id="KW-0812">Transmembrane</keyword>
<dbReference type="InterPro" id="IPR036259">
    <property type="entry name" value="MFS_trans_sf"/>
</dbReference>
<evidence type="ECO:0000256" key="4">
    <source>
        <dbReference type="SAM" id="MobiDB-lite"/>
    </source>
</evidence>
<feature type="transmembrane region" description="Helical" evidence="5">
    <location>
        <begin position="197"/>
        <end position="218"/>
    </location>
</feature>
<keyword evidence="3 5" id="KW-0472">Membrane</keyword>
<proteinExistence type="predicted"/>
<evidence type="ECO:0000313" key="7">
    <source>
        <dbReference type="EMBL" id="PYE53160.1"/>
    </source>
</evidence>
<feature type="region of interest" description="Disordered" evidence="4">
    <location>
        <begin position="17"/>
        <end position="45"/>
    </location>
</feature>
<dbReference type="Gene3D" id="1.20.1250.20">
    <property type="entry name" value="MFS general substrate transporter like domains"/>
    <property type="match status" value="2"/>
</dbReference>
<evidence type="ECO:0000256" key="5">
    <source>
        <dbReference type="SAM" id="Phobius"/>
    </source>
</evidence>
<protein>
    <submittedName>
        <fullName evidence="7">Nitrate/nitrite transporter NarK</fullName>
    </submittedName>
</protein>
<feature type="transmembrane region" description="Helical" evidence="5">
    <location>
        <begin position="406"/>
        <end position="425"/>
    </location>
</feature>
<feature type="domain" description="Major facilitator superfamily (MFS) profile" evidence="6">
    <location>
        <begin position="245"/>
        <end position="441"/>
    </location>
</feature>
<dbReference type="Pfam" id="PF07690">
    <property type="entry name" value="MFS_1"/>
    <property type="match status" value="1"/>
</dbReference>
<evidence type="ECO:0000313" key="8">
    <source>
        <dbReference type="Proteomes" id="UP000248326"/>
    </source>
</evidence>
<evidence type="ECO:0000256" key="2">
    <source>
        <dbReference type="ARBA" id="ARBA00022989"/>
    </source>
</evidence>
<dbReference type="PROSITE" id="PS50850">
    <property type="entry name" value="MFS"/>
    <property type="match status" value="1"/>
</dbReference>
<feature type="transmembrane region" description="Helical" evidence="5">
    <location>
        <begin position="171"/>
        <end position="191"/>
    </location>
</feature>
<feature type="transmembrane region" description="Helical" evidence="5">
    <location>
        <begin position="287"/>
        <end position="309"/>
    </location>
</feature>
<keyword evidence="8" id="KW-1185">Reference proteome</keyword>
<feature type="compositionally biased region" description="Basic and acidic residues" evidence="4">
    <location>
        <begin position="29"/>
        <end position="40"/>
    </location>
</feature>
<feature type="transmembrane region" description="Helical" evidence="5">
    <location>
        <begin position="238"/>
        <end position="267"/>
    </location>
</feature>